<feature type="non-terminal residue" evidence="1">
    <location>
        <position position="1"/>
    </location>
</feature>
<protein>
    <submittedName>
        <fullName evidence="1">Uncharacterized protein</fullName>
    </submittedName>
</protein>
<name>A0A383ACV6_9ZZZZ</name>
<accession>A0A383ACV6</accession>
<organism evidence="1">
    <name type="scientific">marine metagenome</name>
    <dbReference type="NCBI Taxonomy" id="408172"/>
    <lineage>
        <taxon>unclassified sequences</taxon>
        <taxon>metagenomes</taxon>
        <taxon>ecological metagenomes</taxon>
    </lineage>
</organism>
<proteinExistence type="predicted"/>
<dbReference type="AlphaFoldDB" id="A0A383ACV6"/>
<evidence type="ECO:0000313" key="1">
    <source>
        <dbReference type="EMBL" id="SVE05420.1"/>
    </source>
</evidence>
<gene>
    <name evidence="1" type="ORF">METZ01_LOCUS458274</name>
</gene>
<sequence>VKRLLNAAQYRPLNAMGLAQQDILEEQDQFLEKLCLLSSGGIAPQSVVATAVKIGELSAINYLVKTSSALIKSLITLEQPVGADLNNLHQLFLKQRAPLTLQIFKLLMYYDEALTAYKHMTSSSNPNGQLMIETLIWHWHELT</sequence>
<reference evidence="1" key="1">
    <citation type="submission" date="2018-05" db="EMBL/GenBank/DDBJ databases">
        <authorList>
            <person name="Lanie J.A."/>
            <person name="Ng W.-L."/>
            <person name="Kazmierczak K.M."/>
            <person name="Andrzejewski T.M."/>
            <person name="Davidsen T.M."/>
            <person name="Wayne K.J."/>
            <person name="Tettelin H."/>
            <person name="Glass J.I."/>
            <person name="Rusch D."/>
            <person name="Podicherti R."/>
            <person name="Tsui H.-C.T."/>
            <person name="Winkler M.E."/>
        </authorList>
    </citation>
    <scope>NUCLEOTIDE SEQUENCE</scope>
</reference>
<dbReference type="EMBL" id="UINC01191002">
    <property type="protein sequence ID" value="SVE05420.1"/>
    <property type="molecule type" value="Genomic_DNA"/>
</dbReference>